<sequence>MVASMKPCPKLCKWHIMDSRRLEEPMSQTAHFPCRTTAVQRSFALLSGIFTALLLGSCGGGDTAVKTSPLALAVKGVDACSAFGGTPTYNPQVRSPLAVLGFDLGSREVTHAQAGEFMAALAVDSRRVFVGTAGNSVADKPLYYAIVGKESQVSAPGLEDLSRAIRQLMDPETTLAQGQALAASLPAVLWLGGNVHGNEESGADASLRVLYELAAREDCAAQRIRDNSVVVVLPIQNPDGRAAGTRRNAFGFDLNRDWFARTQPETDGKLELMRQYPPQLFIDAHEMGSKNFFFPPTADPTYHEVPDVTQSWVNRLFSPAISAEFDRQKIPYFHGAPYDLYAIEYGDSVSTVGFHAAGMTFEKHSGSTITQRTREHYLAMWASLYAGASDKQRLLTEWHQSQVAARDQGSQGVLEPNGLYFDGKRLYQQVANLQVRHYFFPADPTRARELAQLVRRLQRMDVKVMQLSAPLTVPDFRPYGGAQGAVTLPAGSYWVPMNQARKHWIQAMLHEQPYSPLSVSYDVSAWSNPLLLNVAGGSSAAALSPEAKVAAPVPELAPQGAPSGALRIGLFEMPGSTSSSESAGSVRHLFERVWGVAYTPVTVADIVSGLPGIDVLLVPDGYVNGGLQALGNKGQKALAAWVEAGGRYVGYLGGTELAVGVGISTAVLKQSHTAAPGALIRVRMDPASPLAAGMTNPWVMYVNDAVMEPGLGKVVARFPAVGDPDYHTSGLAIGVDELANTAALVDEAVGSGRSVVFSFDPNFRGWTEGTQRLLWNVLYGPNPTVSVSVSVSSKERASALDIATRALKSLPDTGKAIRIVVSPADADLTRAMLQRYGAEFKESTKKERTVFVIANREGLSGEEHPFAADLARELAQQITPLSIYLP</sequence>
<feature type="domain" description="Peptidase M14" evidence="2">
    <location>
        <begin position="107"/>
        <end position="364"/>
    </location>
</feature>
<dbReference type="SUPFAM" id="SSF52317">
    <property type="entry name" value="Class I glutamine amidotransferase-like"/>
    <property type="match status" value="1"/>
</dbReference>
<dbReference type="GO" id="GO:0006508">
    <property type="term" value="P:proteolysis"/>
    <property type="evidence" value="ECO:0007669"/>
    <property type="project" value="InterPro"/>
</dbReference>
<dbReference type="Gene3D" id="3.40.630.10">
    <property type="entry name" value="Zn peptidases"/>
    <property type="match status" value="1"/>
</dbReference>
<organism evidence="3 4">
    <name type="scientific">Acidovorax carolinensis</name>
    <dbReference type="NCBI Taxonomy" id="553814"/>
    <lineage>
        <taxon>Bacteria</taxon>
        <taxon>Pseudomonadati</taxon>
        <taxon>Pseudomonadota</taxon>
        <taxon>Betaproteobacteria</taxon>
        <taxon>Burkholderiales</taxon>
        <taxon>Comamonadaceae</taxon>
        <taxon>Acidovorax</taxon>
    </lineage>
</organism>
<comment type="similarity">
    <text evidence="1">Belongs to the peptidase M14 family.</text>
</comment>
<dbReference type="KEGG" id="acip:CBP36_09640"/>
<proteinExistence type="inferred from homology"/>
<dbReference type="SUPFAM" id="SSF53187">
    <property type="entry name" value="Zn-dependent exopeptidases"/>
    <property type="match status" value="1"/>
</dbReference>
<dbReference type="GO" id="GO:0004181">
    <property type="term" value="F:metallocarboxypeptidase activity"/>
    <property type="evidence" value="ECO:0007669"/>
    <property type="project" value="InterPro"/>
</dbReference>
<protein>
    <recommendedName>
        <fullName evidence="2">Peptidase M14 domain-containing protein</fullName>
    </recommendedName>
</protein>
<dbReference type="InterPro" id="IPR029062">
    <property type="entry name" value="Class_I_gatase-like"/>
</dbReference>
<dbReference type="Pfam" id="PF00246">
    <property type="entry name" value="Peptidase_M14"/>
    <property type="match status" value="1"/>
</dbReference>
<dbReference type="PROSITE" id="PS52035">
    <property type="entry name" value="PEPTIDASE_M14"/>
    <property type="match status" value="1"/>
</dbReference>
<name>A0A240UDA8_9BURK</name>
<dbReference type="Proteomes" id="UP000194440">
    <property type="component" value="Chromosome"/>
</dbReference>
<evidence type="ECO:0000256" key="1">
    <source>
        <dbReference type="PROSITE-ProRule" id="PRU01379"/>
    </source>
</evidence>
<comment type="caution">
    <text evidence="1">Lacks conserved residue(s) required for the propagation of feature annotation.</text>
</comment>
<dbReference type="InterPro" id="IPR000834">
    <property type="entry name" value="Peptidase_M14"/>
</dbReference>
<dbReference type="EMBL" id="CP021366">
    <property type="protein sequence ID" value="ART59075.1"/>
    <property type="molecule type" value="Genomic_DNA"/>
</dbReference>
<evidence type="ECO:0000313" key="3">
    <source>
        <dbReference type="EMBL" id="ART59075.1"/>
    </source>
</evidence>
<evidence type="ECO:0000313" key="4">
    <source>
        <dbReference type="Proteomes" id="UP000194440"/>
    </source>
</evidence>
<dbReference type="AlphaFoldDB" id="A0A240UDA8"/>
<evidence type="ECO:0000259" key="2">
    <source>
        <dbReference type="PROSITE" id="PS52035"/>
    </source>
</evidence>
<reference evidence="3" key="1">
    <citation type="submission" date="2017-05" db="EMBL/GenBank/DDBJ databases">
        <title>Polyphasic characterization of four soil-derived phenanthrene-degrading Acidovorax strains and proposal of Acidovorax phenanthrenivorans sp. nov.</title>
        <authorList>
            <person name="Singleton D."/>
            <person name="Lee J."/>
            <person name="Dickey A.N."/>
            <person name="Stroud A."/>
            <person name="Scholl E.H."/>
            <person name="Wright F.A."/>
            <person name="Aitken M.D."/>
        </authorList>
    </citation>
    <scope>NUCLEOTIDE SEQUENCE</scope>
    <source>
        <strain evidence="3">P4</strain>
    </source>
</reference>
<keyword evidence="4" id="KW-1185">Reference proteome</keyword>
<dbReference type="SMART" id="SM00631">
    <property type="entry name" value="Zn_pept"/>
    <property type="match status" value="1"/>
</dbReference>
<gene>
    <name evidence="3" type="ORF">CBP36_09640</name>
</gene>
<dbReference type="GO" id="GO:0008270">
    <property type="term" value="F:zinc ion binding"/>
    <property type="evidence" value="ECO:0007669"/>
    <property type="project" value="InterPro"/>
</dbReference>
<accession>A0A240UDA8</accession>